<evidence type="ECO:0000313" key="2">
    <source>
        <dbReference type="EMBL" id="GAL83454.1"/>
    </source>
</evidence>
<comment type="caution">
    <text evidence="2">The sequence shown here is derived from an EMBL/GenBank/DDBJ whole genome shotgun (WGS) entry which is preliminary data.</text>
</comment>
<proteinExistence type="predicted"/>
<dbReference type="Proteomes" id="UP000030185">
    <property type="component" value="Unassembled WGS sequence"/>
</dbReference>
<dbReference type="RefSeq" id="WP_045458344.1">
    <property type="nucleotide sequence ID" value="NZ_BBLT01000001.1"/>
</dbReference>
<dbReference type="EMBL" id="BBLT01000001">
    <property type="protein sequence ID" value="GAL83454.1"/>
    <property type="molecule type" value="Genomic_DNA"/>
</dbReference>
<feature type="coiled-coil region" evidence="1">
    <location>
        <begin position="5"/>
        <end position="32"/>
    </location>
</feature>
<sequence length="89" mass="10529">MKTEKELYLINIEESRNEIGRLRKQINIEEGKIKEFSKKIELIEAAEKQYGICKKCNATPASIDYNGKGHYVCRSCEDSLDRYFEEEYR</sequence>
<name>A0A098LAI7_9BACT</name>
<evidence type="ECO:0000256" key="1">
    <source>
        <dbReference type="SAM" id="Coils"/>
    </source>
</evidence>
<gene>
    <name evidence="2" type="ORF">MYP_681</name>
</gene>
<protein>
    <submittedName>
        <fullName evidence="2">Uncharacterized protein</fullName>
    </submittedName>
</protein>
<organism evidence="2 3">
    <name type="scientific">Sporocytophaga myxococcoides</name>
    <dbReference type="NCBI Taxonomy" id="153721"/>
    <lineage>
        <taxon>Bacteria</taxon>
        <taxon>Pseudomonadati</taxon>
        <taxon>Bacteroidota</taxon>
        <taxon>Cytophagia</taxon>
        <taxon>Cytophagales</taxon>
        <taxon>Cytophagaceae</taxon>
        <taxon>Sporocytophaga</taxon>
    </lineage>
</organism>
<dbReference type="STRING" id="153721.MYP_681"/>
<keyword evidence="3" id="KW-1185">Reference proteome</keyword>
<accession>A0A098LAI7</accession>
<evidence type="ECO:0000313" key="3">
    <source>
        <dbReference type="Proteomes" id="UP000030185"/>
    </source>
</evidence>
<dbReference type="AlphaFoldDB" id="A0A098LAI7"/>
<reference evidence="2 3" key="1">
    <citation type="submission" date="2014-09" db="EMBL/GenBank/DDBJ databases">
        <title>Sporocytophaga myxococcoides PG-01 genome sequencing.</title>
        <authorList>
            <person name="Liu L."/>
            <person name="Gao P.J."/>
            <person name="Chen G.J."/>
            <person name="Wang L.S."/>
        </authorList>
    </citation>
    <scope>NUCLEOTIDE SEQUENCE [LARGE SCALE GENOMIC DNA]</scope>
    <source>
        <strain evidence="2 3">PG-01</strain>
    </source>
</reference>
<keyword evidence="1" id="KW-0175">Coiled coil</keyword>